<reference evidence="1 2" key="1">
    <citation type="submission" date="2013-08" db="EMBL/GenBank/DDBJ databases">
        <authorList>
            <person name="Weinstock G."/>
            <person name="Sodergren E."/>
            <person name="Wylie T."/>
            <person name="Fulton L."/>
            <person name="Fulton R."/>
            <person name="Fronick C."/>
            <person name="O'Laughlin M."/>
            <person name="Godfrey J."/>
            <person name="Miner T."/>
            <person name="Herter B."/>
            <person name="Appelbaum E."/>
            <person name="Cordes M."/>
            <person name="Lek S."/>
            <person name="Wollam A."/>
            <person name="Pepin K.H."/>
            <person name="Palsikar V.B."/>
            <person name="Mitreva M."/>
            <person name="Wilson R.K."/>
        </authorList>
    </citation>
    <scope>NUCLEOTIDE SEQUENCE [LARGE SCALE GENOMIC DNA]</scope>
    <source>
        <strain evidence="1 2">F0041</strain>
    </source>
</reference>
<name>U2C5K8_9BACE</name>
<evidence type="ECO:0000313" key="2">
    <source>
        <dbReference type="Proteomes" id="UP000016496"/>
    </source>
</evidence>
<comment type="caution">
    <text evidence="1">The sequence shown here is derived from an EMBL/GenBank/DDBJ whole genome shotgun (WGS) entry which is preliminary data.</text>
</comment>
<gene>
    <name evidence="1" type="ORF">HMPREF1981_01340</name>
</gene>
<dbReference type="HOGENOM" id="CLU_3285208_0_0_10"/>
<organism evidence="1 2">
    <name type="scientific">Bacteroides pyogenes F0041</name>
    <dbReference type="NCBI Taxonomy" id="1321819"/>
    <lineage>
        <taxon>Bacteria</taxon>
        <taxon>Pseudomonadati</taxon>
        <taxon>Bacteroidota</taxon>
        <taxon>Bacteroidia</taxon>
        <taxon>Bacteroidales</taxon>
        <taxon>Bacteroidaceae</taxon>
        <taxon>Bacteroides</taxon>
    </lineage>
</organism>
<protein>
    <submittedName>
        <fullName evidence="1">Uncharacterized protein</fullName>
    </submittedName>
</protein>
<dbReference type="AlphaFoldDB" id="U2C5K8"/>
<dbReference type="PATRIC" id="fig|1321819.3.peg.1223"/>
<evidence type="ECO:0000313" key="1">
    <source>
        <dbReference type="EMBL" id="ERI85754.1"/>
    </source>
</evidence>
<accession>U2C5K8</accession>
<dbReference type="Proteomes" id="UP000016496">
    <property type="component" value="Unassembled WGS sequence"/>
</dbReference>
<proteinExistence type="predicted"/>
<dbReference type="EMBL" id="AWSV01000076">
    <property type="protein sequence ID" value="ERI85754.1"/>
    <property type="molecule type" value="Genomic_DNA"/>
</dbReference>
<sequence length="40" mass="4633">MIYASLQTCFFTVEILFLLYFAKADCHFSYVPGGYEKQGM</sequence>